<keyword evidence="1" id="KW-0805">Transcription regulation</keyword>
<gene>
    <name evidence="5" type="ORF">CSTERTH_09275</name>
</gene>
<evidence type="ECO:0000259" key="4">
    <source>
        <dbReference type="PROSITE" id="PS50995"/>
    </source>
</evidence>
<dbReference type="GO" id="GO:0003700">
    <property type="term" value="F:DNA-binding transcription factor activity"/>
    <property type="evidence" value="ECO:0007669"/>
    <property type="project" value="InterPro"/>
</dbReference>
<organism evidence="5 6">
    <name type="scientific">Thermoclostridium stercorarium subsp. thermolacticum DSM 2910</name>
    <dbReference type="NCBI Taxonomy" id="1121336"/>
    <lineage>
        <taxon>Bacteria</taxon>
        <taxon>Bacillati</taxon>
        <taxon>Bacillota</taxon>
        <taxon>Clostridia</taxon>
        <taxon>Eubacteriales</taxon>
        <taxon>Oscillospiraceae</taxon>
        <taxon>Thermoclostridium</taxon>
    </lineage>
</organism>
<dbReference type="PRINTS" id="PR00598">
    <property type="entry name" value="HTHMARR"/>
</dbReference>
<evidence type="ECO:0000256" key="3">
    <source>
        <dbReference type="ARBA" id="ARBA00023163"/>
    </source>
</evidence>
<dbReference type="PANTHER" id="PTHR42756:SF1">
    <property type="entry name" value="TRANSCRIPTIONAL REPRESSOR OF EMRAB OPERON"/>
    <property type="match status" value="1"/>
</dbReference>
<protein>
    <submittedName>
        <fullName evidence="5">MarR family transcriptional regulator</fullName>
    </submittedName>
</protein>
<sequence length="146" mass="17063">MVTKTYGGFLLSRIQHLSRRVFEKLLKESGVDIFNGAQGRILYVLWEHGQLTITEISRLTSLAKTTLTSMLDRMEAGGLIERIPDKKNRRQIFISVTEKAKQYREKYDLISDKMNKIFYDGFTEDEIISFENQLRRIIKNLEKEGV</sequence>
<dbReference type="InterPro" id="IPR036388">
    <property type="entry name" value="WH-like_DNA-bd_sf"/>
</dbReference>
<dbReference type="EMBL" id="CP014672">
    <property type="protein sequence ID" value="ANW99202.1"/>
    <property type="molecule type" value="Genomic_DNA"/>
</dbReference>
<proteinExistence type="predicted"/>
<dbReference type="AlphaFoldDB" id="A0A1B1YEK1"/>
<dbReference type="InterPro" id="IPR036390">
    <property type="entry name" value="WH_DNA-bd_sf"/>
</dbReference>
<reference evidence="5 6" key="1">
    <citation type="submission" date="2016-02" db="EMBL/GenBank/DDBJ databases">
        <title>Comparison of Clostridium stercorarium subspecies using comparative genomics and transcriptomics.</title>
        <authorList>
            <person name="Schellenberg J."/>
            <person name="Thallinger G."/>
            <person name="Levin D.B."/>
            <person name="Zhang X."/>
            <person name="Alvare G."/>
            <person name="Fristensky B."/>
            <person name="Sparling R."/>
        </authorList>
    </citation>
    <scope>NUCLEOTIDE SEQUENCE [LARGE SCALE GENOMIC DNA]</scope>
    <source>
        <strain evidence="5 6">DSM 2910</strain>
    </source>
</reference>
<evidence type="ECO:0000256" key="1">
    <source>
        <dbReference type="ARBA" id="ARBA00023015"/>
    </source>
</evidence>
<dbReference type="Gene3D" id="1.10.10.10">
    <property type="entry name" value="Winged helix-like DNA-binding domain superfamily/Winged helix DNA-binding domain"/>
    <property type="match status" value="1"/>
</dbReference>
<dbReference type="SMART" id="SM00347">
    <property type="entry name" value="HTH_MARR"/>
    <property type="match status" value="1"/>
</dbReference>
<dbReference type="OrthoDB" id="9808725at2"/>
<dbReference type="PROSITE" id="PS01117">
    <property type="entry name" value="HTH_MARR_1"/>
    <property type="match status" value="1"/>
</dbReference>
<accession>A0A1B1YEK1</accession>
<dbReference type="InterPro" id="IPR023187">
    <property type="entry name" value="Tscrpt_reg_MarR-type_CS"/>
</dbReference>
<keyword evidence="3" id="KW-0804">Transcription</keyword>
<dbReference type="Proteomes" id="UP000092971">
    <property type="component" value="Chromosome"/>
</dbReference>
<evidence type="ECO:0000313" key="5">
    <source>
        <dbReference type="EMBL" id="ANW99202.1"/>
    </source>
</evidence>
<evidence type="ECO:0000256" key="2">
    <source>
        <dbReference type="ARBA" id="ARBA00023125"/>
    </source>
</evidence>
<dbReference type="SUPFAM" id="SSF46785">
    <property type="entry name" value="Winged helix' DNA-binding domain"/>
    <property type="match status" value="1"/>
</dbReference>
<feature type="domain" description="HTH marR-type" evidence="4">
    <location>
        <begin position="1"/>
        <end position="139"/>
    </location>
</feature>
<dbReference type="PANTHER" id="PTHR42756">
    <property type="entry name" value="TRANSCRIPTIONAL REGULATOR, MARR"/>
    <property type="match status" value="1"/>
</dbReference>
<dbReference type="InterPro" id="IPR011991">
    <property type="entry name" value="ArsR-like_HTH"/>
</dbReference>
<keyword evidence="2" id="KW-0238">DNA-binding</keyword>
<dbReference type="Pfam" id="PF01047">
    <property type="entry name" value="MarR"/>
    <property type="match status" value="1"/>
</dbReference>
<dbReference type="PROSITE" id="PS50995">
    <property type="entry name" value="HTH_MARR_2"/>
    <property type="match status" value="1"/>
</dbReference>
<name>A0A1B1YEK1_THEST</name>
<evidence type="ECO:0000313" key="6">
    <source>
        <dbReference type="Proteomes" id="UP000092971"/>
    </source>
</evidence>
<dbReference type="CDD" id="cd00090">
    <property type="entry name" value="HTH_ARSR"/>
    <property type="match status" value="1"/>
</dbReference>
<dbReference type="InterPro" id="IPR000835">
    <property type="entry name" value="HTH_MarR-typ"/>
</dbReference>
<dbReference type="GO" id="GO:0003677">
    <property type="term" value="F:DNA binding"/>
    <property type="evidence" value="ECO:0007669"/>
    <property type="project" value="UniProtKB-KW"/>
</dbReference>